<gene>
    <name evidence="1" type="ORF">AZI85_15330</name>
</gene>
<protein>
    <submittedName>
        <fullName evidence="1">Uncharacterized protein</fullName>
    </submittedName>
</protein>
<evidence type="ECO:0000313" key="1">
    <source>
        <dbReference type="EMBL" id="KYG70061.1"/>
    </source>
</evidence>
<dbReference type="AlphaFoldDB" id="A0A150WUF6"/>
<evidence type="ECO:0000313" key="2">
    <source>
        <dbReference type="Proteomes" id="UP000075391"/>
    </source>
</evidence>
<reference evidence="1 2" key="1">
    <citation type="submission" date="2016-03" db="EMBL/GenBank/DDBJ databases">
        <authorList>
            <person name="Ploux O."/>
        </authorList>
    </citation>
    <scope>NUCLEOTIDE SEQUENCE [LARGE SCALE GENOMIC DNA]</scope>
    <source>
        <strain evidence="1 2">BER2</strain>
    </source>
</reference>
<organism evidence="1 2">
    <name type="scientific">Bdellovibrio bacteriovorus</name>
    <dbReference type="NCBI Taxonomy" id="959"/>
    <lineage>
        <taxon>Bacteria</taxon>
        <taxon>Pseudomonadati</taxon>
        <taxon>Bdellovibrionota</taxon>
        <taxon>Bdellovibrionia</taxon>
        <taxon>Bdellovibrionales</taxon>
        <taxon>Pseudobdellovibrionaceae</taxon>
        <taxon>Bdellovibrio</taxon>
    </lineage>
</organism>
<name>A0A150WUF6_BDEBC</name>
<dbReference type="EMBL" id="LUKF01000003">
    <property type="protein sequence ID" value="KYG70061.1"/>
    <property type="molecule type" value="Genomic_DNA"/>
</dbReference>
<dbReference type="RefSeq" id="WP_063242976.1">
    <property type="nucleotide sequence ID" value="NZ_LUKF01000003.1"/>
</dbReference>
<proteinExistence type="predicted"/>
<accession>A0A150WUF6</accession>
<sequence>MNPAVEEFMHFLDNYHEDDLDYGDFKREVDLHLRRMIEGLHPLTPEQIWQLRKMREQLLWSYRFDVEEVRSLLMEESKHLEDFAPPEI</sequence>
<dbReference type="Proteomes" id="UP000075391">
    <property type="component" value="Unassembled WGS sequence"/>
</dbReference>
<comment type="caution">
    <text evidence="1">The sequence shown here is derived from an EMBL/GenBank/DDBJ whole genome shotgun (WGS) entry which is preliminary data.</text>
</comment>
<dbReference type="OrthoDB" id="5295433at2"/>